<dbReference type="PANTHER" id="PTHR47893:SF1">
    <property type="entry name" value="REGULATORY PROTEIN PCHR"/>
    <property type="match status" value="1"/>
</dbReference>
<reference evidence="5 6" key="1">
    <citation type="submission" date="2023-02" db="EMBL/GenBank/DDBJ databases">
        <title>Genome sequence of Sphingobacterium sp. KACC 22765.</title>
        <authorList>
            <person name="Kim S."/>
            <person name="Heo J."/>
            <person name="Kwon S.-W."/>
        </authorList>
    </citation>
    <scope>NUCLEOTIDE SEQUENCE [LARGE SCALE GENOMIC DNA]</scope>
    <source>
        <strain evidence="5 6">KACC 22765</strain>
    </source>
</reference>
<evidence type="ECO:0000313" key="6">
    <source>
        <dbReference type="Proteomes" id="UP001221558"/>
    </source>
</evidence>
<dbReference type="SUPFAM" id="SSF46689">
    <property type="entry name" value="Homeodomain-like"/>
    <property type="match status" value="2"/>
</dbReference>
<dbReference type="PROSITE" id="PS00041">
    <property type="entry name" value="HTH_ARAC_FAMILY_1"/>
    <property type="match status" value="1"/>
</dbReference>
<organism evidence="5 6">
    <name type="scientific">Sphingobacterium oryzagri</name>
    <dbReference type="NCBI Taxonomy" id="3025669"/>
    <lineage>
        <taxon>Bacteria</taxon>
        <taxon>Pseudomonadati</taxon>
        <taxon>Bacteroidota</taxon>
        <taxon>Sphingobacteriia</taxon>
        <taxon>Sphingobacteriales</taxon>
        <taxon>Sphingobacteriaceae</taxon>
        <taxon>Sphingobacterium</taxon>
    </lineage>
</organism>
<gene>
    <name evidence="5" type="ORF">PQ465_20165</name>
</gene>
<dbReference type="InterPro" id="IPR020449">
    <property type="entry name" value="Tscrpt_reg_AraC-type_HTH"/>
</dbReference>
<protein>
    <submittedName>
        <fullName evidence="5">AraC family transcriptional regulator</fullName>
    </submittedName>
</protein>
<dbReference type="Pfam" id="PF12833">
    <property type="entry name" value="HTH_18"/>
    <property type="match status" value="1"/>
</dbReference>
<dbReference type="InterPro" id="IPR018062">
    <property type="entry name" value="HTH_AraC-typ_CS"/>
</dbReference>
<accession>A0ABY7WGE5</accession>
<dbReference type="Proteomes" id="UP001221558">
    <property type="component" value="Chromosome"/>
</dbReference>
<keyword evidence="1" id="KW-0805">Transcription regulation</keyword>
<evidence type="ECO:0000256" key="3">
    <source>
        <dbReference type="ARBA" id="ARBA00023163"/>
    </source>
</evidence>
<dbReference type="RefSeq" id="WP_274267330.1">
    <property type="nucleotide sequence ID" value="NZ_CP117880.1"/>
</dbReference>
<evidence type="ECO:0000313" key="5">
    <source>
        <dbReference type="EMBL" id="WDF68597.1"/>
    </source>
</evidence>
<dbReference type="PROSITE" id="PS01124">
    <property type="entry name" value="HTH_ARAC_FAMILY_2"/>
    <property type="match status" value="1"/>
</dbReference>
<dbReference type="EMBL" id="CP117880">
    <property type="protein sequence ID" value="WDF68597.1"/>
    <property type="molecule type" value="Genomic_DNA"/>
</dbReference>
<name>A0ABY7WGE5_9SPHI</name>
<dbReference type="InterPro" id="IPR053142">
    <property type="entry name" value="PchR_regulatory_protein"/>
</dbReference>
<evidence type="ECO:0000256" key="2">
    <source>
        <dbReference type="ARBA" id="ARBA00023125"/>
    </source>
</evidence>
<dbReference type="InterPro" id="IPR009057">
    <property type="entry name" value="Homeodomain-like_sf"/>
</dbReference>
<keyword evidence="2" id="KW-0238">DNA-binding</keyword>
<feature type="domain" description="HTH araC/xylS-type" evidence="4">
    <location>
        <begin position="156"/>
        <end position="254"/>
    </location>
</feature>
<evidence type="ECO:0000259" key="4">
    <source>
        <dbReference type="PROSITE" id="PS01124"/>
    </source>
</evidence>
<dbReference type="Gene3D" id="1.10.10.60">
    <property type="entry name" value="Homeodomain-like"/>
    <property type="match status" value="1"/>
</dbReference>
<evidence type="ECO:0000256" key="1">
    <source>
        <dbReference type="ARBA" id="ARBA00023015"/>
    </source>
</evidence>
<proteinExistence type="predicted"/>
<sequence>MMQYVIWEERKDIEVFFPSNGYLNILYNGPICELSYSIDRELLSKKEAQNIIQHVKENQKLHILGRRGENKAIIIFISESSLSNIFPHNEPPVTHILDNSRLSLLKSRVLEIHFTEHISKNIRIQSLLLDALALQLEMLNARNESTIHTVLLEKIVQAQQLIEKDLTKSYTISELAKAVGTNEQYLKKYFKQHLGKTIMHYALEAKMLYAKKLIMSGDFRIADVARMTGFKHATHFSMSFKKFFGVLPTSLRYALIFFQGTSIELAEFELLSLFL</sequence>
<dbReference type="SMART" id="SM00342">
    <property type="entry name" value="HTH_ARAC"/>
    <property type="match status" value="1"/>
</dbReference>
<dbReference type="PANTHER" id="PTHR47893">
    <property type="entry name" value="REGULATORY PROTEIN PCHR"/>
    <property type="match status" value="1"/>
</dbReference>
<dbReference type="InterPro" id="IPR018060">
    <property type="entry name" value="HTH_AraC"/>
</dbReference>
<dbReference type="PRINTS" id="PR00032">
    <property type="entry name" value="HTHARAC"/>
</dbReference>
<keyword evidence="6" id="KW-1185">Reference proteome</keyword>
<keyword evidence="3" id="KW-0804">Transcription</keyword>